<dbReference type="PANTHER" id="PTHR10272">
    <property type="entry name" value="PLATELET-ACTIVATING FACTOR ACETYLHYDROLASE"/>
    <property type="match status" value="1"/>
</dbReference>
<evidence type="ECO:0000256" key="1">
    <source>
        <dbReference type="ARBA" id="ARBA00013201"/>
    </source>
</evidence>
<dbReference type="GO" id="GO:0003847">
    <property type="term" value="F:1-alkyl-2-acetylglycerophosphocholine esterase activity"/>
    <property type="evidence" value="ECO:0007669"/>
    <property type="project" value="UniProtKB-EC"/>
</dbReference>
<evidence type="ECO:0000256" key="2">
    <source>
        <dbReference type="ARBA" id="ARBA00022801"/>
    </source>
</evidence>
<dbReference type="Gene3D" id="3.40.50.1820">
    <property type="entry name" value="alpha/beta hydrolase"/>
    <property type="match status" value="1"/>
</dbReference>
<dbReference type="Proteomes" id="UP000095283">
    <property type="component" value="Unplaced"/>
</dbReference>
<dbReference type="GO" id="GO:0016042">
    <property type="term" value="P:lipid catabolic process"/>
    <property type="evidence" value="ECO:0007669"/>
    <property type="project" value="UniProtKB-KW"/>
</dbReference>
<keyword evidence="5" id="KW-1185">Reference proteome</keyword>
<keyword evidence="2" id="KW-0378">Hydrolase</keyword>
<keyword evidence="3" id="KW-0442">Lipid degradation</keyword>
<dbReference type="PANTHER" id="PTHR10272:SF0">
    <property type="entry name" value="PLATELET-ACTIVATING FACTOR ACETYLHYDROLASE"/>
    <property type="match status" value="1"/>
</dbReference>
<proteinExistence type="predicted"/>
<dbReference type="InterPro" id="IPR029058">
    <property type="entry name" value="AB_hydrolase_fold"/>
</dbReference>
<dbReference type="EC" id="3.1.1.47" evidence="1"/>
<keyword evidence="4" id="KW-0443">Lipid metabolism</keyword>
<accession>A0A1I7XGK4</accession>
<sequence length="103" mass="11827">MGLSWSCSDRSHILPRPGSGTFRVGCADLMLNDGLDGDSGIFMRIFYPVDQDDSESQPLDGDHPLWLPRKEYLEGLASYLKQSSRRLQLFFDWIIGEKRYKIN</sequence>
<evidence type="ECO:0000256" key="4">
    <source>
        <dbReference type="ARBA" id="ARBA00023098"/>
    </source>
</evidence>
<evidence type="ECO:0000313" key="6">
    <source>
        <dbReference type="WBParaSite" id="Hba_16636"/>
    </source>
</evidence>
<evidence type="ECO:0000313" key="5">
    <source>
        <dbReference type="Proteomes" id="UP000095283"/>
    </source>
</evidence>
<dbReference type="AlphaFoldDB" id="A0A1I7XGK4"/>
<protein>
    <recommendedName>
        <fullName evidence="1">1-alkyl-2-acetylglycerophosphocholine esterase</fullName>
        <ecNumber evidence="1">3.1.1.47</ecNumber>
    </recommendedName>
</protein>
<dbReference type="WBParaSite" id="Hba_16636">
    <property type="protein sequence ID" value="Hba_16636"/>
    <property type="gene ID" value="Hba_16636"/>
</dbReference>
<evidence type="ECO:0000256" key="3">
    <source>
        <dbReference type="ARBA" id="ARBA00022963"/>
    </source>
</evidence>
<organism evidence="5 6">
    <name type="scientific">Heterorhabditis bacteriophora</name>
    <name type="common">Entomopathogenic nematode worm</name>
    <dbReference type="NCBI Taxonomy" id="37862"/>
    <lineage>
        <taxon>Eukaryota</taxon>
        <taxon>Metazoa</taxon>
        <taxon>Ecdysozoa</taxon>
        <taxon>Nematoda</taxon>
        <taxon>Chromadorea</taxon>
        <taxon>Rhabditida</taxon>
        <taxon>Rhabditina</taxon>
        <taxon>Rhabditomorpha</taxon>
        <taxon>Strongyloidea</taxon>
        <taxon>Heterorhabditidae</taxon>
        <taxon>Heterorhabditis</taxon>
    </lineage>
</organism>
<dbReference type="Pfam" id="PF03403">
    <property type="entry name" value="PAF-AH_p_II"/>
    <property type="match status" value="1"/>
</dbReference>
<reference evidence="6" key="1">
    <citation type="submission" date="2016-11" db="UniProtKB">
        <authorList>
            <consortium name="WormBaseParasite"/>
        </authorList>
    </citation>
    <scope>IDENTIFICATION</scope>
</reference>
<name>A0A1I7XGK4_HETBA</name>